<evidence type="ECO:0000313" key="6">
    <source>
        <dbReference type="Proteomes" id="UP001634393"/>
    </source>
</evidence>
<evidence type="ECO:0000313" key="5">
    <source>
        <dbReference type="EMBL" id="KAL3824101.1"/>
    </source>
</evidence>
<feature type="domain" description="Bifunctional inhibitor/plant lipid transfer protein/seed storage helical" evidence="4">
    <location>
        <begin position="39"/>
        <end position="104"/>
    </location>
</feature>
<proteinExistence type="predicted"/>
<dbReference type="SMART" id="SM00499">
    <property type="entry name" value="AAI"/>
    <property type="match status" value="1"/>
</dbReference>
<dbReference type="GO" id="GO:0008289">
    <property type="term" value="F:lipid binding"/>
    <property type="evidence" value="ECO:0007669"/>
    <property type="project" value="UniProtKB-KW"/>
</dbReference>
<feature type="chain" id="PRO_5044771586" description="Bifunctional inhibitor/plant lipid transfer protein/seed storage helical domain-containing protein" evidence="3">
    <location>
        <begin position="25"/>
        <end position="107"/>
    </location>
</feature>
<dbReference type="Proteomes" id="UP001634393">
    <property type="component" value="Unassembled WGS sequence"/>
</dbReference>
<keyword evidence="1" id="KW-0813">Transport</keyword>
<dbReference type="SUPFAM" id="SSF47699">
    <property type="entry name" value="Bifunctional inhibitor/lipid-transfer protein/seed storage 2S albumin"/>
    <property type="match status" value="1"/>
</dbReference>
<comment type="caution">
    <text evidence="5">The sequence shown here is derived from an EMBL/GenBank/DDBJ whole genome shotgun (WGS) entry which is preliminary data.</text>
</comment>
<dbReference type="Gene3D" id="1.10.110.10">
    <property type="entry name" value="Plant lipid-transfer and hydrophobic proteins"/>
    <property type="match status" value="1"/>
</dbReference>
<dbReference type="PANTHER" id="PTHR33214">
    <property type="entry name" value="BIFUNCTIONAL INHIBITOR/LIPID-TRANSFER PROTEIN/SEED STORAGE 2S ALBUMIN SUPERFAMILY PROTEIN"/>
    <property type="match status" value="1"/>
</dbReference>
<evidence type="ECO:0000256" key="1">
    <source>
        <dbReference type="ARBA" id="ARBA00022448"/>
    </source>
</evidence>
<keyword evidence="3" id="KW-0732">Signal</keyword>
<sequence>MNMNRTKVAMIFLVLVLVVVVVAGDLQLGQVSRAAAISCNPVQLSPCANAITSSTKPSDTCCARIKQQRPCLCGYMKNPYLQKFINSPGAKKVANSCQTPFPNCSLN</sequence>
<dbReference type="InterPro" id="IPR036312">
    <property type="entry name" value="Bifun_inhib/LTP/seed_sf"/>
</dbReference>
<gene>
    <name evidence="5" type="ORF">ACJIZ3_020130</name>
</gene>
<feature type="signal peptide" evidence="3">
    <location>
        <begin position="1"/>
        <end position="24"/>
    </location>
</feature>
<dbReference type="InterPro" id="IPR033872">
    <property type="entry name" value="nsLTP2"/>
</dbReference>
<dbReference type="AlphaFoldDB" id="A0ABD3SI71"/>
<dbReference type="Pfam" id="PF00234">
    <property type="entry name" value="Tryp_alpha_amyl"/>
    <property type="match status" value="1"/>
</dbReference>
<protein>
    <recommendedName>
        <fullName evidence="4">Bifunctional inhibitor/plant lipid transfer protein/seed storage helical domain-containing protein</fullName>
    </recommendedName>
</protein>
<accession>A0ABD3SI71</accession>
<dbReference type="CDD" id="cd01959">
    <property type="entry name" value="nsLTP2"/>
    <property type="match status" value="1"/>
</dbReference>
<evidence type="ECO:0000256" key="3">
    <source>
        <dbReference type="SAM" id="SignalP"/>
    </source>
</evidence>
<reference evidence="5 6" key="1">
    <citation type="submission" date="2024-12" db="EMBL/GenBank/DDBJ databases">
        <title>The unique morphological basis and parallel evolutionary history of personate flowers in Penstemon.</title>
        <authorList>
            <person name="Depatie T.H."/>
            <person name="Wessinger C.A."/>
        </authorList>
    </citation>
    <scope>NUCLEOTIDE SEQUENCE [LARGE SCALE GENOMIC DNA]</scope>
    <source>
        <strain evidence="5">WTNN_2</strain>
        <tissue evidence="5">Leaf</tissue>
    </source>
</reference>
<dbReference type="EMBL" id="JBJXBP010000006">
    <property type="protein sequence ID" value="KAL3824101.1"/>
    <property type="molecule type" value="Genomic_DNA"/>
</dbReference>
<dbReference type="PANTHER" id="PTHR33214:SF69">
    <property type="entry name" value="BIFUNCTIONAL INHIBITOR_LIPID-TRANSFER PROTEIN_SEED STORAGE 2S ALBUMIN SUPERFAMILY PROTEIN"/>
    <property type="match status" value="1"/>
</dbReference>
<dbReference type="InterPro" id="IPR016140">
    <property type="entry name" value="Bifunc_inhib/LTP/seed_store"/>
</dbReference>
<keyword evidence="2" id="KW-0446">Lipid-binding</keyword>
<organism evidence="5 6">
    <name type="scientific">Penstemon smallii</name>
    <dbReference type="NCBI Taxonomy" id="265156"/>
    <lineage>
        <taxon>Eukaryota</taxon>
        <taxon>Viridiplantae</taxon>
        <taxon>Streptophyta</taxon>
        <taxon>Embryophyta</taxon>
        <taxon>Tracheophyta</taxon>
        <taxon>Spermatophyta</taxon>
        <taxon>Magnoliopsida</taxon>
        <taxon>eudicotyledons</taxon>
        <taxon>Gunneridae</taxon>
        <taxon>Pentapetalae</taxon>
        <taxon>asterids</taxon>
        <taxon>lamiids</taxon>
        <taxon>Lamiales</taxon>
        <taxon>Plantaginaceae</taxon>
        <taxon>Cheloneae</taxon>
        <taxon>Penstemon</taxon>
    </lineage>
</organism>
<keyword evidence="6" id="KW-1185">Reference proteome</keyword>
<name>A0ABD3SI71_9LAMI</name>
<evidence type="ECO:0000256" key="2">
    <source>
        <dbReference type="ARBA" id="ARBA00023121"/>
    </source>
</evidence>
<evidence type="ECO:0000259" key="4">
    <source>
        <dbReference type="SMART" id="SM00499"/>
    </source>
</evidence>